<comment type="caution">
    <text evidence="2">The sequence shown here is derived from an EMBL/GenBank/DDBJ whole genome shotgun (WGS) entry which is preliminary data.</text>
</comment>
<feature type="transmembrane region" description="Helical" evidence="1">
    <location>
        <begin position="40"/>
        <end position="58"/>
    </location>
</feature>
<dbReference type="Proteomes" id="UP001595443">
    <property type="component" value="Unassembled WGS sequence"/>
</dbReference>
<gene>
    <name evidence="2" type="ORF">ACFOES_08345</name>
</gene>
<reference evidence="3" key="1">
    <citation type="journal article" date="2019" name="Int. J. Syst. Evol. Microbiol.">
        <title>The Global Catalogue of Microorganisms (GCM) 10K type strain sequencing project: providing services to taxonomists for standard genome sequencing and annotation.</title>
        <authorList>
            <consortium name="The Broad Institute Genomics Platform"/>
            <consortium name="The Broad Institute Genome Sequencing Center for Infectious Disease"/>
            <person name="Wu L."/>
            <person name="Ma J."/>
        </authorList>
    </citation>
    <scope>NUCLEOTIDE SEQUENCE [LARGE SCALE GENOMIC DNA]</scope>
    <source>
        <strain evidence="3">KCTC 62192</strain>
    </source>
</reference>
<proteinExistence type="predicted"/>
<organism evidence="2 3">
    <name type="scientific">Acidimangrovimonas pyrenivorans</name>
    <dbReference type="NCBI Taxonomy" id="2030798"/>
    <lineage>
        <taxon>Bacteria</taxon>
        <taxon>Pseudomonadati</taxon>
        <taxon>Pseudomonadota</taxon>
        <taxon>Alphaproteobacteria</taxon>
        <taxon>Rhodobacterales</taxon>
        <taxon>Paracoccaceae</taxon>
        <taxon>Acidimangrovimonas</taxon>
    </lineage>
</organism>
<keyword evidence="3" id="KW-1185">Reference proteome</keyword>
<evidence type="ECO:0000313" key="2">
    <source>
        <dbReference type="EMBL" id="MFC2968100.1"/>
    </source>
</evidence>
<sequence>MLLFMAPLWDTGAILDDGSRLGGLVAALTGYRSVPDAVTVRAWLVYWGAVFGILRLQAWGLRARLSKKAAFVAAE</sequence>
<keyword evidence="1" id="KW-0472">Membrane</keyword>
<keyword evidence="1" id="KW-0812">Transmembrane</keyword>
<keyword evidence="1" id="KW-1133">Transmembrane helix</keyword>
<accession>A0ABV7AG85</accession>
<dbReference type="EMBL" id="JBHRSK010000004">
    <property type="protein sequence ID" value="MFC2968100.1"/>
    <property type="molecule type" value="Genomic_DNA"/>
</dbReference>
<evidence type="ECO:0000313" key="3">
    <source>
        <dbReference type="Proteomes" id="UP001595443"/>
    </source>
</evidence>
<protein>
    <submittedName>
        <fullName evidence="2">Uncharacterized protein</fullName>
    </submittedName>
</protein>
<name>A0ABV7AG85_9RHOB</name>
<dbReference type="RefSeq" id="WP_377832774.1">
    <property type="nucleotide sequence ID" value="NZ_JBHRSK010000004.1"/>
</dbReference>
<evidence type="ECO:0000256" key="1">
    <source>
        <dbReference type="SAM" id="Phobius"/>
    </source>
</evidence>